<evidence type="ECO:0000256" key="10">
    <source>
        <dbReference type="ARBA" id="ARBA00023204"/>
    </source>
</evidence>
<organism evidence="16">
    <name type="scientific">marine metagenome</name>
    <dbReference type="NCBI Taxonomy" id="408172"/>
    <lineage>
        <taxon>unclassified sequences</taxon>
        <taxon>metagenomes</taxon>
        <taxon>ecological metagenomes</taxon>
    </lineage>
</organism>
<evidence type="ECO:0000256" key="8">
    <source>
        <dbReference type="ARBA" id="ARBA00022833"/>
    </source>
</evidence>
<dbReference type="SUPFAM" id="SSF46946">
    <property type="entry name" value="S13-like H2TH domain"/>
    <property type="match status" value="1"/>
</dbReference>
<keyword evidence="7" id="KW-0378">Hydrolase</keyword>
<evidence type="ECO:0000256" key="4">
    <source>
        <dbReference type="ARBA" id="ARBA00022723"/>
    </source>
</evidence>
<evidence type="ECO:0000256" key="9">
    <source>
        <dbReference type="ARBA" id="ARBA00023125"/>
    </source>
</evidence>
<dbReference type="Gene3D" id="3.20.190.10">
    <property type="entry name" value="MutM-like, N-terminal"/>
    <property type="match status" value="1"/>
</dbReference>
<comment type="similarity">
    <text evidence="3">Belongs to the FPG family.</text>
</comment>
<dbReference type="AlphaFoldDB" id="A0A382FA15"/>
<keyword evidence="8" id="KW-0862">Zinc</keyword>
<protein>
    <submittedName>
        <fullName evidence="16">Uncharacterized protein</fullName>
    </submittedName>
</protein>
<evidence type="ECO:0000256" key="11">
    <source>
        <dbReference type="ARBA" id="ARBA00023239"/>
    </source>
</evidence>
<evidence type="ECO:0000256" key="13">
    <source>
        <dbReference type="ARBA" id="ARBA00023295"/>
    </source>
</evidence>
<keyword evidence="9" id="KW-0238">DNA-binding</keyword>
<dbReference type="SMART" id="SM00898">
    <property type="entry name" value="Fapy_DNA_glyco"/>
    <property type="match status" value="1"/>
</dbReference>
<evidence type="ECO:0000256" key="2">
    <source>
        <dbReference type="ARBA" id="ARBA00001947"/>
    </source>
</evidence>
<reference evidence="16" key="1">
    <citation type="submission" date="2018-05" db="EMBL/GenBank/DDBJ databases">
        <authorList>
            <person name="Lanie J.A."/>
            <person name="Ng W.-L."/>
            <person name="Kazmierczak K.M."/>
            <person name="Andrzejewski T.M."/>
            <person name="Davidsen T.M."/>
            <person name="Wayne K.J."/>
            <person name="Tettelin H."/>
            <person name="Glass J.I."/>
            <person name="Rusch D."/>
            <person name="Podicherti R."/>
            <person name="Tsui H.-C.T."/>
            <person name="Winkler M.E."/>
        </authorList>
    </citation>
    <scope>NUCLEOTIDE SEQUENCE</scope>
</reference>
<comment type="catalytic activity">
    <reaction evidence="1">
        <text>Hydrolysis of DNA containing ring-opened 7-methylguanine residues, releasing 2,6-diamino-4-hydroxy-5-(N-methyl)formamidopyrimidine.</text>
        <dbReference type="EC" id="3.2.2.23"/>
    </reaction>
</comment>
<keyword evidence="12" id="KW-0511">Multifunctional enzyme</keyword>
<dbReference type="PANTHER" id="PTHR22993">
    <property type="entry name" value="FORMAMIDOPYRIMIDINE-DNA GLYCOSYLASE"/>
    <property type="match status" value="1"/>
</dbReference>
<dbReference type="SUPFAM" id="SSF57716">
    <property type="entry name" value="Glucocorticoid receptor-like (DNA-binding domain)"/>
    <property type="match status" value="1"/>
</dbReference>
<dbReference type="InterPro" id="IPR000214">
    <property type="entry name" value="Znf_DNA_glyclase/AP_lyase"/>
</dbReference>
<dbReference type="InterPro" id="IPR035937">
    <property type="entry name" value="FPG_N"/>
</dbReference>
<sequence length="272" mass="29916">MPELPEVENARRCLIKAELPGRAFTKADIGWAKTVKTPDLEEFALGLRGGVVQDVHRRGKYILLPLINSESEARTLILHLGMSGGLSVQPRTNPMHPLVRHTFSLDDDRELRFEDGRKFGKIWLVSDAAEVLPPLSPEPLEGGLTPELLAMSLGGRNAPIKALMLEQSIVSGMGNLYADESLFQAGINPNRPSASLTEEEITRLQQCIINALTASIEKYEIARTESWPDPPRALTGWTHPRTEGAPCPHCNGPFTGTRVRGRGTYFCPSCQS</sequence>
<dbReference type="GO" id="GO:0034039">
    <property type="term" value="F:8-oxo-7,8-dihydroguanine DNA N-glycosylase activity"/>
    <property type="evidence" value="ECO:0007669"/>
    <property type="project" value="TreeGrafter"/>
</dbReference>
<evidence type="ECO:0000256" key="1">
    <source>
        <dbReference type="ARBA" id="ARBA00001668"/>
    </source>
</evidence>
<keyword evidence="13" id="KW-0326">Glycosidase</keyword>
<dbReference type="PROSITE" id="PS51066">
    <property type="entry name" value="ZF_FPG_2"/>
    <property type="match status" value="1"/>
</dbReference>
<accession>A0A382FA15</accession>
<feature type="domain" description="Formamidopyrimidine-DNA glycosylase catalytic" evidence="15">
    <location>
        <begin position="2"/>
        <end position="120"/>
    </location>
</feature>
<dbReference type="Pfam" id="PF06827">
    <property type="entry name" value="zf-FPG_IleRS"/>
    <property type="match status" value="1"/>
</dbReference>
<comment type="cofactor">
    <cofactor evidence="2">
        <name>Zn(2+)</name>
        <dbReference type="ChEBI" id="CHEBI:29105"/>
    </cofactor>
</comment>
<name>A0A382FA15_9ZZZZ</name>
<dbReference type="GO" id="GO:0003684">
    <property type="term" value="F:damaged DNA binding"/>
    <property type="evidence" value="ECO:0007669"/>
    <property type="project" value="InterPro"/>
</dbReference>
<dbReference type="GO" id="GO:0003906">
    <property type="term" value="F:DNA-(apurinic or apyrimidinic site) endonuclease activity"/>
    <property type="evidence" value="ECO:0007669"/>
    <property type="project" value="InterPro"/>
</dbReference>
<dbReference type="Pfam" id="PF01149">
    <property type="entry name" value="Fapy_DNA_glyco"/>
    <property type="match status" value="1"/>
</dbReference>
<dbReference type="CDD" id="cd08966">
    <property type="entry name" value="EcFpg-like_N"/>
    <property type="match status" value="1"/>
</dbReference>
<gene>
    <name evidence="16" type="ORF">METZ01_LOCUS211775</name>
</gene>
<proteinExistence type="inferred from homology"/>
<dbReference type="PANTHER" id="PTHR22993:SF9">
    <property type="entry name" value="FORMAMIDOPYRIMIDINE-DNA GLYCOSYLASE"/>
    <property type="match status" value="1"/>
</dbReference>
<evidence type="ECO:0000256" key="7">
    <source>
        <dbReference type="ARBA" id="ARBA00022801"/>
    </source>
</evidence>
<dbReference type="SMART" id="SM01232">
    <property type="entry name" value="H2TH"/>
    <property type="match status" value="1"/>
</dbReference>
<dbReference type="InterPro" id="IPR015886">
    <property type="entry name" value="H2TH_FPG"/>
</dbReference>
<keyword evidence="5" id="KW-0227">DNA damage</keyword>
<keyword evidence="6" id="KW-0863">Zinc-finger</keyword>
<dbReference type="InterPro" id="IPR012319">
    <property type="entry name" value="FPG_cat"/>
</dbReference>
<dbReference type="GO" id="GO:0008270">
    <property type="term" value="F:zinc ion binding"/>
    <property type="evidence" value="ECO:0007669"/>
    <property type="project" value="UniProtKB-KW"/>
</dbReference>
<dbReference type="EMBL" id="UINC01048419">
    <property type="protein sequence ID" value="SVB58921.1"/>
    <property type="molecule type" value="Genomic_DNA"/>
</dbReference>
<keyword evidence="4" id="KW-0479">Metal-binding</keyword>
<evidence type="ECO:0000256" key="5">
    <source>
        <dbReference type="ARBA" id="ARBA00022763"/>
    </source>
</evidence>
<evidence type="ECO:0000256" key="3">
    <source>
        <dbReference type="ARBA" id="ARBA00009409"/>
    </source>
</evidence>
<dbReference type="Pfam" id="PF06831">
    <property type="entry name" value="H2TH"/>
    <property type="match status" value="1"/>
</dbReference>
<dbReference type="InterPro" id="IPR010979">
    <property type="entry name" value="Ribosomal_uS13-like_H2TH"/>
</dbReference>
<dbReference type="GO" id="GO:0016829">
    <property type="term" value="F:lyase activity"/>
    <property type="evidence" value="ECO:0007669"/>
    <property type="project" value="UniProtKB-KW"/>
</dbReference>
<dbReference type="Gene3D" id="1.10.8.50">
    <property type="match status" value="1"/>
</dbReference>
<keyword evidence="11" id="KW-0456">Lyase</keyword>
<dbReference type="GO" id="GO:0006284">
    <property type="term" value="P:base-excision repair"/>
    <property type="evidence" value="ECO:0007669"/>
    <property type="project" value="InterPro"/>
</dbReference>
<evidence type="ECO:0000256" key="12">
    <source>
        <dbReference type="ARBA" id="ARBA00023268"/>
    </source>
</evidence>
<evidence type="ECO:0000259" key="15">
    <source>
        <dbReference type="PROSITE" id="PS51068"/>
    </source>
</evidence>
<keyword evidence="10" id="KW-0234">DNA repair</keyword>
<feature type="domain" description="FPG-type" evidence="14">
    <location>
        <begin position="237"/>
        <end position="272"/>
    </location>
</feature>
<dbReference type="InterPro" id="IPR010663">
    <property type="entry name" value="Znf_FPG/IleRS"/>
</dbReference>
<dbReference type="SUPFAM" id="SSF81624">
    <property type="entry name" value="N-terminal domain of MutM-like DNA repair proteins"/>
    <property type="match status" value="1"/>
</dbReference>
<evidence type="ECO:0000256" key="6">
    <source>
        <dbReference type="ARBA" id="ARBA00022771"/>
    </source>
</evidence>
<evidence type="ECO:0000313" key="16">
    <source>
        <dbReference type="EMBL" id="SVB58921.1"/>
    </source>
</evidence>
<dbReference type="PROSITE" id="PS51068">
    <property type="entry name" value="FPG_CAT"/>
    <property type="match status" value="1"/>
</dbReference>
<evidence type="ECO:0000259" key="14">
    <source>
        <dbReference type="PROSITE" id="PS51066"/>
    </source>
</evidence>